<dbReference type="Gene3D" id="2.60.40.10">
    <property type="entry name" value="Immunoglobulins"/>
    <property type="match status" value="1"/>
</dbReference>
<keyword evidence="1" id="KW-1133">Transmembrane helix</keyword>
<keyword evidence="1" id="KW-0812">Transmembrane</keyword>
<evidence type="ECO:0000313" key="3">
    <source>
        <dbReference type="EMBL" id="MFB9110205.1"/>
    </source>
</evidence>
<feature type="transmembrane region" description="Helical" evidence="1">
    <location>
        <begin position="12"/>
        <end position="33"/>
    </location>
</feature>
<evidence type="ECO:0000256" key="1">
    <source>
        <dbReference type="SAM" id="Phobius"/>
    </source>
</evidence>
<feature type="domain" description="DUF11" evidence="2">
    <location>
        <begin position="500"/>
        <end position="611"/>
    </location>
</feature>
<evidence type="ECO:0000259" key="2">
    <source>
        <dbReference type="Pfam" id="PF01345"/>
    </source>
</evidence>
<keyword evidence="4" id="KW-1185">Reference proteome</keyword>
<dbReference type="SUPFAM" id="SSF103647">
    <property type="entry name" value="TSP type-3 repeat"/>
    <property type="match status" value="1"/>
</dbReference>
<dbReference type="Gene3D" id="2.60.40.1200">
    <property type="match status" value="1"/>
</dbReference>
<name>A0ABV5HE63_9FLAO</name>
<dbReference type="InterPro" id="IPR013783">
    <property type="entry name" value="Ig-like_fold"/>
</dbReference>
<sequence length="780" mass="80561">MKITRNKKQKNHISLDFLFDCAKIIFTIVLFFFTSINANSQCASSGSNPDTDGDGFANSCDTDSDNDGISDIVEGRYTCINSVTTSMNTVPYSFNTLFNAAQTTTPVTINNLSNGTLNFSAALVGTATWGAASGTSGNANRAGGVQIKDNFSAVGDYIYLQPINTRTSNTGAVANTSNYAVYTIQLPYKTEGFQFISAGLNSDDAYEIYAFNGATPIPLNPSNLSNFSPALGTAGTWTVHDLGNGLKITNAVTTGGANVDANFFTTTIPGEVTRIEIRSYKNLTGTNSNTVTTGITSMIYCSDYSIVDSDGDGVPNYLDLDSDNDGCSDANEYYNSASADGGDGGVYGTGTPGVDSEGKVATASYTGNYANVIVATQLNITSHPSNSAVNVGANTTFTITATGRNTTTFSGGIPNYNVPPATNTNAGLVYQWQMSTNNGSTWANVNNGGQYSGATTSSLSVNNITIGQNQTQFRAIVSHSGKICPIISNSAQITVLQANIGIDKIVDNTTPAPGDNVTFTLTAENAGPNDANGVEVTDILPNGYTFLSAAPSVGTFNPVTGVWVIGTLNNGTSATMTITATVNATGNYPNTATITSNLYDPIIGNNTSTSTPVVSNNHAPIAQNNAYSGLEDAASISGNIITDTDAVAGIDSDIDSAVLTVQDYTITGITGTQAVGSPVAIPGVGQITILADGSLTFVPAANYNGTVPTITYTLTDGALTDTADVVITVNAVNDAPIAQNNAYSGLEDAASITGNIITDIDAVAGVDSDIDSAVLTVQDY</sequence>
<organism evidence="3 4">
    <name type="scientific">Flavobacterium gyeonganense</name>
    <dbReference type="NCBI Taxonomy" id="1310418"/>
    <lineage>
        <taxon>Bacteria</taxon>
        <taxon>Pseudomonadati</taxon>
        <taxon>Bacteroidota</taxon>
        <taxon>Flavobacteriia</taxon>
        <taxon>Flavobacteriales</taxon>
        <taxon>Flavobacteriaceae</taxon>
        <taxon>Flavobacterium</taxon>
    </lineage>
</organism>
<dbReference type="Pfam" id="PF17963">
    <property type="entry name" value="Big_9"/>
    <property type="match status" value="1"/>
</dbReference>
<evidence type="ECO:0000313" key="4">
    <source>
        <dbReference type="Proteomes" id="UP001589562"/>
    </source>
</evidence>
<comment type="caution">
    <text evidence="3">The sequence shown here is derived from an EMBL/GenBank/DDBJ whole genome shotgun (WGS) entry which is preliminary data.</text>
</comment>
<dbReference type="InterPro" id="IPR001434">
    <property type="entry name" value="OmcB-like_DUF11"/>
</dbReference>
<proteinExistence type="predicted"/>
<dbReference type="Proteomes" id="UP001589562">
    <property type="component" value="Unassembled WGS sequence"/>
</dbReference>
<dbReference type="RefSeq" id="WP_379680951.1">
    <property type="nucleotide sequence ID" value="NZ_JBHMFE010000022.1"/>
</dbReference>
<protein>
    <submittedName>
        <fullName evidence="3">Ig-like domain-containing protein</fullName>
    </submittedName>
</protein>
<accession>A0ABV5HE63</accession>
<dbReference type="InterPro" id="IPR028974">
    <property type="entry name" value="TSP_type-3_rpt"/>
</dbReference>
<reference evidence="3 4" key="1">
    <citation type="submission" date="2024-09" db="EMBL/GenBank/DDBJ databases">
        <authorList>
            <person name="Sun Q."/>
            <person name="Mori K."/>
        </authorList>
    </citation>
    <scope>NUCLEOTIDE SEQUENCE [LARGE SCALE GENOMIC DNA]</scope>
    <source>
        <strain evidence="3 4">CECT 8365</strain>
    </source>
</reference>
<keyword evidence="1" id="KW-0472">Membrane</keyword>
<dbReference type="EMBL" id="JBHMFE010000022">
    <property type="protein sequence ID" value="MFB9110205.1"/>
    <property type="molecule type" value="Genomic_DNA"/>
</dbReference>
<dbReference type="InterPro" id="IPR047589">
    <property type="entry name" value="DUF11_rpt"/>
</dbReference>
<dbReference type="NCBIfam" id="TIGR01451">
    <property type="entry name" value="B_ant_repeat"/>
    <property type="match status" value="1"/>
</dbReference>
<dbReference type="Pfam" id="PF01345">
    <property type="entry name" value="DUF11"/>
    <property type="match status" value="1"/>
</dbReference>
<feature type="non-terminal residue" evidence="3">
    <location>
        <position position="780"/>
    </location>
</feature>
<gene>
    <name evidence="3" type="ORF">ACFFVK_16585</name>
</gene>
<dbReference type="Gene3D" id="4.10.1080.10">
    <property type="entry name" value="TSP type-3 repeat"/>
    <property type="match status" value="1"/>
</dbReference>